<organism evidence="4 5">
    <name type="scientific">Yanshouia hominis</name>
    <dbReference type="NCBI Taxonomy" id="2763673"/>
    <lineage>
        <taxon>Bacteria</taxon>
        <taxon>Bacillati</taxon>
        <taxon>Bacillota</taxon>
        <taxon>Clostridia</taxon>
        <taxon>Eubacteriales</taxon>
        <taxon>Oscillospiraceae</taxon>
        <taxon>Yanshouia</taxon>
    </lineage>
</organism>
<dbReference type="InterPro" id="IPR016169">
    <property type="entry name" value="FAD-bd_PCMH_sub2"/>
</dbReference>
<dbReference type="Gene3D" id="3.30.390.50">
    <property type="entry name" value="CO dehydrogenase flavoprotein, C-terminal domain"/>
    <property type="match status" value="1"/>
</dbReference>
<dbReference type="InterPro" id="IPR016167">
    <property type="entry name" value="FAD-bd_PCMH_sub1"/>
</dbReference>
<dbReference type="Pfam" id="PF03450">
    <property type="entry name" value="CO_deh_flav_C"/>
    <property type="match status" value="1"/>
</dbReference>
<keyword evidence="5" id="KW-1185">Reference proteome</keyword>
<keyword evidence="1" id="KW-0285">Flavoprotein</keyword>
<evidence type="ECO:0000313" key="5">
    <source>
        <dbReference type="Proteomes" id="UP000658131"/>
    </source>
</evidence>
<keyword evidence="2" id="KW-0560">Oxidoreductase</keyword>
<dbReference type="Gene3D" id="3.30.465.10">
    <property type="match status" value="1"/>
</dbReference>
<dbReference type="PROSITE" id="PS51387">
    <property type="entry name" value="FAD_PCMH"/>
    <property type="match status" value="1"/>
</dbReference>
<dbReference type="Proteomes" id="UP000658131">
    <property type="component" value="Unassembled WGS sequence"/>
</dbReference>
<evidence type="ECO:0000259" key="3">
    <source>
        <dbReference type="PROSITE" id="PS51387"/>
    </source>
</evidence>
<dbReference type="SUPFAM" id="SSF56176">
    <property type="entry name" value="FAD-binding/transporter-associated domain-like"/>
    <property type="match status" value="1"/>
</dbReference>
<gene>
    <name evidence="4" type="ORF">H8717_15165</name>
</gene>
<dbReference type="InterPro" id="IPR005107">
    <property type="entry name" value="CO_DH_flav_C"/>
</dbReference>
<dbReference type="RefSeq" id="WP_262401089.1">
    <property type="nucleotide sequence ID" value="NZ_JACRTB010000046.1"/>
</dbReference>
<reference evidence="4 5" key="1">
    <citation type="submission" date="2020-08" db="EMBL/GenBank/DDBJ databases">
        <title>Genome public.</title>
        <authorList>
            <person name="Liu C."/>
            <person name="Sun Q."/>
        </authorList>
    </citation>
    <scope>NUCLEOTIDE SEQUENCE [LARGE SCALE GENOMIC DNA]</scope>
    <source>
        <strain evidence="4 5">BX1</strain>
    </source>
</reference>
<dbReference type="InterPro" id="IPR036683">
    <property type="entry name" value="CO_DH_flav_C_dom_sf"/>
</dbReference>
<comment type="caution">
    <text evidence="4">The sequence shown here is derived from an EMBL/GenBank/DDBJ whole genome shotgun (WGS) entry which is preliminary data.</text>
</comment>
<dbReference type="InterPro" id="IPR016166">
    <property type="entry name" value="FAD-bd_PCMH"/>
</dbReference>
<evidence type="ECO:0000313" key="4">
    <source>
        <dbReference type="EMBL" id="MBC8577733.1"/>
    </source>
</evidence>
<evidence type="ECO:0000256" key="2">
    <source>
        <dbReference type="ARBA" id="ARBA00023002"/>
    </source>
</evidence>
<dbReference type="InterPro" id="IPR002346">
    <property type="entry name" value="Mopterin_DH_FAD-bd"/>
</dbReference>
<feature type="domain" description="FAD-binding PCMH-type" evidence="3">
    <location>
        <begin position="1"/>
        <end position="173"/>
    </location>
</feature>
<dbReference type="InterPro" id="IPR051312">
    <property type="entry name" value="Diverse_Substr_Oxidored"/>
</dbReference>
<dbReference type="SMART" id="SM01092">
    <property type="entry name" value="CO_deh_flav_C"/>
    <property type="match status" value="1"/>
</dbReference>
<evidence type="ECO:0000256" key="1">
    <source>
        <dbReference type="ARBA" id="ARBA00022630"/>
    </source>
</evidence>
<dbReference type="PANTHER" id="PTHR42659">
    <property type="entry name" value="XANTHINE DEHYDROGENASE SUBUNIT C-RELATED"/>
    <property type="match status" value="1"/>
</dbReference>
<protein>
    <submittedName>
        <fullName evidence="4">FAD binding domain-containing protein</fullName>
    </submittedName>
</protein>
<sequence>MSTAFYRPTDTLEAISLLGRFGKRAIIVNGGTDIVIEISKGRLTPEAIISISDIQELHEISHQNGYIRIGGSATYYEMMENPLLNHFSGMIEAISQVGSPAIRQVATLAGNICTAAPAPDGCTMAMGLDAVVVLAGPSGERLLPLSQMLLGRGKTAREEHELLTAILLPISKKNCAYLRLARRRAQDIAKVMVGVSLELQDGVCKDAVISLGALNAVPCRAYSLEKLLKNNRIEEGIARVEEIFPQEAKPRPSPFREYKEQVLPTMIGRTLRKAAERWGTNEPENSILP</sequence>
<proteinExistence type="predicted"/>
<accession>A0ABR7NMT5</accession>
<name>A0ABR7NMT5_9FIRM</name>
<dbReference type="Gene3D" id="3.30.43.10">
    <property type="entry name" value="Uridine Diphospho-n-acetylenolpyruvylglucosamine Reductase, domain 2"/>
    <property type="match status" value="1"/>
</dbReference>
<dbReference type="PANTHER" id="PTHR42659:SF9">
    <property type="entry name" value="XANTHINE DEHYDROGENASE FAD-BINDING SUBUNIT XDHB-RELATED"/>
    <property type="match status" value="1"/>
</dbReference>
<dbReference type="SUPFAM" id="SSF55447">
    <property type="entry name" value="CO dehydrogenase flavoprotein C-terminal domain-like"/>
    <property type="match status" value="1"/>
</dbReference>
<dbReference type="InterPro" id="IPR036318">
    <property type="entry name" value="FAD-bd_PCMH-like_sf"/>
</dbReference>
<dbReference type="EMBL" id="JACRTB010000046">
    <property type="protein sequence ID" value="MBC8577733.1"/>
    <property type="molecule type" value="Genomic_DNA"/>
</dbReference>
<dbReference type="Pfam" id="PF00941">
    <property type="entry name" value="FAD_binding_5"/>
    <property type="match status" value="1"/>
</dbReference>